<keyword evidence="1" id="KW-0472">Membrane</keyword>
<organism evidence="2 3">
    <name type="scientific">Actinomycetospora endophytica</name>
    <dbReference type="NCBI Taxonomy" id="2291215"/>
    <lineage>
        <taxon>Bacteria</taxon>
        <taxon>Bacillati</taxon>
        <taxon>Actinomycetota</taxon>
        <taxon>Actinomycetes</taxon>
        <taxon>Pseudonocardiales</taxon>
        <taxon>Pseudonocardiaceae</taxon>
        <taxon>Actinomycetospora</taxon>
    </lineage>
</organism>
<dbReference type="Proteomes" id="UP001199469">
    <property type="component" value="Unassembled WGS sequence"/>
</dbReference>
<reference evidence="2 3" key="1">
    <citation type="submission" date="2021-11" db="EMBL/GenBank/DDBJ databases">
        <title>Draft genome sequence of Actinomycetospora sp. SF1 isolated from the rhizosphere soil.</title>
        <authorList>
            <person name="Duangmal K."/>
            <person name="Chantavorakit T."/>
        </authorList>
    </citation>
    <scope>NUCLEOTIDE SEQUENCE [LARGE SCALE GENOMIC DNA]</scope>
    <source>
        <strain evidence="2 3">TBRC 5722</strain>
    </source>
</reference>
<accession>A0ABS8PCC8</accession>
<evidence type="ECO:0000256" key="1">
    <source>
        <dbReference type="SAM" id="Phobius"/>
    </source>
</evidence>
<protein>
    <recommendedName>
        <fullName evidence="4">Fenitrothion hydrolase</fullName>
    </recommendedName>
</protein>
<keyword evidence="1" id="KW-1133">Transmembrane helix</keyword>
<feature type="transmembrane region" description="Helical" evidence="1">
    <location>
        <begin position="328"/>
        <end position="347"/>
    </location>
</feature>
<dbReference type="EMBL" id="JAJNDB010000003">
    <property type="protein sequence ID" value="MCD2195155.1"/>
    <property type="molecule type" value="Genomic_DNA"/>
</dbReference>
<proteinExistence type="predicted"/>
<feature type="transmembrane region" description="Helical" evidence="1">
    <location>
        <begin position="81"/>
        <end position="99"/>
    </location>
</feature>
<evidence type="ECO:0000313" key="2">
    <source>
        <dbReference type="EMBL" id="MCD2195155.1"/>
    </source>
</evidence>
<feature type="transmembrane region" description="Helical" evidence="1">
    <location>
        <begin position="292"/>
        <end position="316"/>
    </location>
</feature>
<comment type="caution">
    <text evidence="2">The sequence shown here is derived from an EMBL/GenBank/DDBJ whole genome shotgun (WGS) entry which is preliminary data.</text>
</comment>
<sequence>MTGVHLVGSGIPTLLPTHGVGTRTDLPVPTPLTLAAAGGAVLISFLVLTLFWRRPRTRKDAGPALPAAVDALVGSVVLRTALRAVTLGVLVGVVVLGFAGPTDTNRNLGPWLIYVWLWVGLVPASVLLGPVWAVLNPLRLAHAVVARLLRLDPADGVRPLPAEVGRWPAAVFLAGYLWVELVLPTRADPPVLAGLIAGYCLVQIGLGCVFGSSWFAGGDVFEAYSRVIGSMAPIGRRDGRLALRNPLDGLDDLDAGPGLVALLVVLIGGTAFDGLSRTSFWQSAGATGPLDGTVGLALAILLIAVIFLLGTASTVATTARDTRRHPPAAFAHALVPIAVGYAVAHYFSLLVFDGQQVAILASDPLDHGSDWFGTATHVIDYTLVGTNTIAVVQVLAIVVGHLVATVAAHDRATRLYPDRAAVRTQYPMLATMVALTIGAVALIGAP</sequence>
<evidence type="ECO:0000313" key="3">
    <source>
        <dbReference type="Proteomes" id="UP001199469"/>
    </source>
</evidence>
<feature type="transmembrane region" description="Helical" evidence="1">
    <location>
        <begin position="191"/>
        <end position="216"/>
    </location>
</feature>
<feature type="transmembrane region" description="Helical" evidence="1">
    <location>
        <begin position="32"/>
        <end position="52"/>
    </location>
</feature>
<name>A0ABS8PCC8_9PSEU</name>
<evidence type="ECO:0008006" key="4">
    <source>
        <dbReference type="Google" id="ProtNLM"/>
    </source>
</evidence>
<feature type="transmembrane region" description="Helical" evidence="1">
    <location>
        <begin position="428"/>
        <end position="445"/>
    </location>
</feature>
<feature type="transmembrane region" description="Helical" evidence="1">
    <location>
        <begin position="111"/>
        <end position="135"/>
    </location>
</feature>
<keyword evidence="3" id="KW-1185">Reference proteome</keyword>
<dbReference type="RefSeq" id="WP_230735919.1">
    <property type="nucleotide sequence ID" value="NZ_JAJNDB010000003.1"/>
</dbReference>
<feature type="transmembrane region" description="Helical" evidence="1">
    <location>
        <begin position="389"/>
        <end position="408"/>
    </location>
</feature>
<keyword evidence="1" id="KW-0812">Transmembrane</keyword>
<gene>
    <name evidence="2" type="ORF">LQ327_17445</name>
</gene>